<evidence type="ECO:0000259" key="21">
    <source>
        <dbReference type="PROSITE" id="PS51385"/>
    </source>
</evidence>
<accession>A0ABZ2Y885</accession>
<evidence type="ECO:0000313" key="23">
    <source>
        <dbReference type="Proteomes" id="UP001461341"/>
    </source>
</evidence>
<feature type="binding site" evidence="18">
    <location>
        <begin position="59"/>
        <end position="63"/>
    </location>
    <ligand>
        <name>(6S)-NADPHX</name>
        <dbReference type="ChEBI" id="CHEBI:64076"/>
    </ligand>
</feature>
<evidence type="ECO:0000256" key="2">
    <source>
        <dbReference type="ARBA" id="ARBA00000909"/>
    </source>
</evidence>
<dbReference type="PIRSF" id="PIRSF017184">
    <property type="entry name" value="Nnr"/>
    <property type="match status" value="1"/>
</dbReference>
<evidence type="ECO:0000256" key="5">
    <source>
        <dbReference type="ARBA" id="ARBA00022723"/>
    </source>
</evidence>
<reference evidence="22 23" key="1">
    <citation type="submission" date="2023-03" db="EMBL/GenBank/DDBJ databases">
        <title>Novel Species.</title>
        <authorList>
            <person name="Ma S."/>
        </authorList>
    </citation>
    <scope>NUCLEOTIDE SEQUENCE [LARGE SCALE GENOMIC DNA]</scope>
    <source>
        <strain evidence="22 23">B11</strain>
    </source>
</reference>
<dbReference type="NCBIfam" id="TIGR00196">
    <property type="entry name" value="yjeF_cterm"/>
    <property type="match status" value="1"/>
</dbReference>
<dbReference type="CDD" id="cd01171">
    <property type="entry name" value="YXKO-related"/>
    <property type="match status" value="1"/>
</dbReference>
<dbReference type="EC" id="4.2.1.136" evidence="19"/>
<comment type="catalytic activity">
    <reaction evidence="16 17 19">
        <text>(6S)-NADPHX + ADP = AMP + phosphate + NADPH + H(+)</text>
        <dbReference type="Rhea" id="RHEA:32235"/>
        <dbReference type="ChEBI" id="CHEBI:15378"/>
        <dbReference type="ChEBI" id="CHEBI:43474"/>
        <dbReference type="ChEBI" id="CHEBI:57783"/>
        <dbReference type="ChEBI" id="CHEBI:64076"/>
        <dbReference type="ChEBI" id="CHEBI:456215"/>
        <dbReference type="ChEBI" id="CHEBI:456216"/>
        <dbReference type="EC" id="4.2.1.136"/>
    </reaction>
</comment>
<dbReference type="InterPro" id="IPR029056">
    <property type="entry name" value="Ribokinase-like"/>
</dbReference>
<evidence type="ECO:0000313" key="22">
    <source>
        <dbReference type="EMBL" id="WZL75239.1"/>
    </source>
</evidence>
<sequence>MHLVTSDAMQKIEQHLCQQYGIDTLLLMENAGKNVANEALSILKEKNLKQVIILCGGGNNGGDGLVAARQLLSVSSAYPVTVYLLANPEKLKKDPLYNYRVLKNTSARIIEVASVKDIEIYPQSLVIDALLGTGLSKPVTGLYRETVEKINSARDVFVLSVDVPSGINATSGAVMGSSVKADYTVTLGLPKRGLFVFPAREYTGKIKVADIGIPIILQEAFPIKDILITPHLIIEYLPERNPDVHKISAGVVGVIAGSPSMLGAGILASLGAYCAGAGMVVWPLPFSAASLVKIHLPEVVTPLVESTQAQRYYMPSVAEFLGKNFAERKCRSLIIGPGLGVSPATSFFVEKIVQASSHIGGVIDADALNCIAGERQLWKGRLSGWIITPHHGEAARLLGSSPKEVAENRFEAVKQLADYFQCIAVLKGPATLIADPSGNIFVNPTGGPELATAGSGDVLSGVIAGILAQTGKHLESAICGVFLHGLAGDMLARNKKEITAKEIAYQIPAAKKVVRDGQYRIPFMDGD</sequence>
<dbReference type="Proteomes" id="UP001461341">
    <property type="component" value="Chromosome"/>
</dbReference>
<comment type="catalytic activity">
    <reaction evidence="15 17 19">
        <text>(6S)-NADHX + ADP = AMP + phosphate + NADH + H(+)</text>
        <dbReference type="Rhea" id="RHEA:32223"/>
        <dbReference type="ChEBI" id="CHEBI:15378"/>
        <dbReference type="ChEBI" id="CHEBI:43474"/>
        <dbReference type="ChEBI" id="CHEBI:57945"/>
        <dbReference type="ChEBI" id="CHEBI:64074"/>
        <dbReference type="ChEBI" id="CHEBI:456215"/>
        <dbReference type="ChEBI" id="CHEBI:456216"/>
        <dbReference type="EC" id="4.2.1.136"/>
    </reaction>
</comment>
<comment type="function">
    <text evidence="17">Catalyzes the dehydration of the S-form of NAD(P)HX at the expense of ADP, which is converted to AMP. Together with NAD(P)HX epimerase, which catalyzes the epimerization of the S- and R-forms, the enzyme allows the repair of both epimers of NAD(P)HX, a damaged form of NAD(P)H that is a result of enzymatic or heat-dependent hydration.</text>
</comment>
<name>A0ABZ2Y885_9BACT</name>
<evidence type="ECO:0000256" key="9">
    <source>
        <dbReference type="ARBA" id="ARBA00022958"/>
    </source>
</evidence>
<dbReference type="Pfam" id="PF03853">
    <property type="entry name" value="YjeF_N"/>
    <property type="match status" value="1"/>
</dbReference>
<feature type="binding site" evidence="17">
    <location>
        <position position="264"/>
    </location>
    <ligand>
        <name>(6S)-NADPHX</name>
        <dbReference type="ChEBI" id="CHEBI:64076"/>
    </ligand>
</feature>
<dbReference type="InterPro" id="IPR004443">
    <property type="entry name" value="YjeF_N_dom"/>
</dbReference>
<feature type="binding site" evidence="17">
    <location>
        <position position="457"/>
    </location>
    <ligand>
        <name>(6S)-NADPHX</name>
        <dbReference type="ChEBI" id="CHEBI:64076"/>
    </ligand>
</feature>
<feature type="binding site" evidence="17">
    <location>
        <begin position="427"/>
        <end position="431"/>
    </location>
    <ligand>
        <name>AMP</name>
        <dbReference type="ChEBI" id="CHEBI:456215"/>
    </ligand>
</feature>
<comment type="function">
    <text evidence="14 19">Bifunctional enzyme that catalyzes the epimerization of the S- and R-forms of NAD(P)HX and the dehydration of the S-form of NAD(P)HX at the expense of ADP, which is converted to AMP. This allows the repair of both epimers of NAD(P)HX, a damaged form of NAD(P)H that is a result of enzymatic or heat-dependent hydration.</text>
</comment>
<dbReference type="PROSITE" id="PS51385">
    <property type="entry name" value="YJEF_N"/>
    <property type="match status" value="1"/>
</dbReference>
<keyword evidence="9 18" id="KW-0630">Potassium</keyword>
<comment type="catalytic activity">
    <reaction evidence="1 18 19">
        <text>(6R)-NADHX = (6S)-NADHX</text>
        <dbReference type="Rhea" id="RHEA:32215"/>
        <dbReference type="ChEBI" id="CHEBI:64074"/>
        <dbReference type="ChEBI" id="CHEBI:64075"/>
        <dbReference type="EC" id="5.1.99.6"/>
    </reaction>
</comment>
<dbReference type="EMBL" id="CP121689">
    <property type="protein sequence ID" value="WZL75239.1"/>
    <property type="molecule type" value="Genomic_DNA"/>
</dbReference>
<feature type="binding site" evidence="18">
    <location>
        <position position="162"/>
    </location>
    <ligand>
        <name>(6S)-NADPHX</name>
        <dbReference type="ChEBI" id="CHEBI:64076"/>
    </ligand>
</feature>
<evidence type="ECO:0000256" key="4">
    <source>
        <dbReference type="ARBA" id="ARBA00009524"/>
    </source>
</evidence>
<keyword evidence="10 17" id="KW-0520">NAD</keyword>
<feature type="binding site" evidence="18">
    <location>
        <position position="143"/>
    </location>
    <ligand>
        <name>(6S)-NADPHX</name>
        <dbReference type="ChEBI" id="CHEBI:64076"/>
    </ligand>
</feature>
<dbReference type="PANTHER" id="PTHR12592:SF0">
    <property type="entry name" value="ATP-DEPENDENT (S)-NAD(P)H-HYDRATE DEHYDRATASE"/>
    <property type="match status" value="1"/>
</dbReference>
<keyword evidence="13" id="KW-0511">Multifunctional enzyme</keyword>
<evidence type="ECO:0000259" key="20">
    <source>
        <dbReference type="PROSITE" id="PS51383"/>
    </source>
</evidence>
<evidence type="ECO:0000256" key="7">
    <source>
        <dbReference type="ARBA" id="ARBA00022840"/>
    </source>
</evidence>
<comment type="cofactor">
    <cofactor evidence="18 19">
        <name>K(+)</name>
        <dbReference type="ChEBI" id="CHEBI:29103"/>
    </cofactor>
    <text evidence="18 19">Binds 1 potassium ion per subunit.</text>
</comment>
<evidence type="ECO:0000256" key="11">
    <source>
        <dbReference type="ARBA" id="ARBA00023235"/>
    </source>
</evidence>
<protein>
    <recommendedName>
        <fullName evidence="19">Bifunctional NAD(P)H-hydrate repair enzyme</fullName>
    </recommendedName>
    <alternativeName>
        <fullName evidence="19">Nicotinamide nucleotide repair protein</fullName>
    </alternativeName>
    <domain>
        <recommendedName>
            <fullName evidence="19">ADP-dependent (S)-NAD(P)H-hydrate dehydratase</fullName>
            <ecNumber evidence="19">4.2.1.136</ecNumber>
        </recommendedName>
        <alternativeName>
            <fullName evidence="19">ADP-dependent NAD(P)HX dehydratase</fullName>
        </alternativeName>
    </domain>
    <domain>
        <recommendedName>
            <fullName evidence="19">NAD(P)H-hydrate epimerase</fullName>
            <ecNumber evidence="19">5.1.99.6</ecNumber>
        </recommendedName>
    </domain>
</protein>
<dbReference type="InterPro" id="IPR017953">
    <property type="entry name" value="Carbohydrate_kinase_pred_CS"/>
</dbReference>
<dbReference type="InterPro" id="IPR036652">
    <property type="entry name" value="YjeF_N_dom_sf"/>
</dbReference>
<dbReference type="Gene3D" id="3.40.1190.20">
    <property type="match status" value="1"/>
</dbReference>
<dbReference type="SUPFAM" id="SSF64153">
    <property type="entry name" value="YjeF N-terminal domain-like"/>
    <property type="match status" value="1"/>
</dbReference>
<keyword evidence="5 18" id="KW-0479">Metal-binding</keyword>
<keyword evidence="7 17" id="KW-0067">ATP-binding</keyword>
<proteinExistence type="inferred from homology"/>
<dbReference type="InterPro" id="IPR000631">
    <property type="entry name" value="CARKD"/>
</dbReference>
<comment type="catalytic activity">
    <reaction evidence="2 18 19">
        <text>(6R)-NADPHX = (6S)-NADPHX</text>
        <dbReference type="Rhea" id="RHEA:32227"/>
        <dbReference type="ChEBI" id="CHEBI:64076"/>
        <dbReference type="ChEBI" id="CHEBI:64077"/>
        <dbReference type="EC" id="5.1.99.6"/>
    </reaction>
</comment>
<keyword evidence="6 17" id="KW-0547">Nucleotide-binding</keyword>
<feature type="binding site" evidence="18">
    <location>
        <position position="60"/>
    </location>
    <ligand>
        <name>K(+)</name>
        <dbReference type="ChEBI" id="CHEBI:29103"/>
    </ligand>
</feature>
<evidence type="ECO:0000256" key="15">
    <source>
        <dbReference type="ARBA" id="ARBA00048238"/>
    </source>
</evidence>
<organism evidence="22 23">
    <name type="scientific">Thermatribacter velox</name>
    <dbReference type="NCBI Taxonomy" id="3039681"/>
    <lineage>
        <taxon>Bacteria</taxon>
        <taxon>Pseudomonadati</taxon>
        <taxon>Atribacterota</taxon>
        <taxon>Atribacteria</taxon>
        <taxon>Atribacterales</taxon>
        <taxon>Thermatribacteraceae</taxon>
        <taxon>Thermatribacter</taxon>
    </lineage>
</organism>
<comment type="similarity">
    <text evidence="17">Belongs to the NnrD/CARKD family.</text>
</comment>
<dbReference type="InterPro" id="IPR030677">
    <property type="entry name" value="Nnr"/>
</dbReference>
<feature type="binding site" evidence="18">
    <location>
        <position position="165"/>
    </location>
    <ligand>
        <name>K(+)</name>
        <dbReference type="ChEBI" id="CHEBI:29103"/>
    </ligand>
</feature>
<comment type="similarity">
    <text evidence="18">Belongs to the NnrE/AIBP family.</text>
</comment>
<evidence type="ECO:0000256" key="12">
    <source>
        <dbReference type="ARBA" id="ARBA00023239"/>
    </source>
</evidence>
<feature type="binding site" evidence="18">
    <location>
        <position position="128"/>
    </location>
    <ligand>
        <name>K(+)</name>
        <dbReference type="ChEBI" id="CHEBI:29103"/>
    </ligand>
</feature>
<feature type="domain" description="YjeF N-terminal" evidence="21">
    <location>
        <begin position="9"/>
        <end position="219"/>
    </location>
</feature>
<feature type="binding site" evidence="17">
    <location>
        <position position="338"/>
    </location>
    <ligand>
        <name>(6S)-NADPHX</name>
        <dbReference type="ChEBI" id="CHEBI:64076"/>
    </ligand>
</feature>
<evidence type="ECO:0000256" key="6">
    <source>
        <dbReference type="ARBA" id="ARBA00022741"/>
    </source>
</evidence>
<evidence type="ECO:0000256" key="13">
    <source>
        <dbReference type="ARBA" id="ARBA00023268"/>
    </source>
</evidence>
<evidence type="ECO:0000256" key="19">
    <source>
        <dbReference type="PIRNR" id="PIRNR017184"/>
    </source>
</evidence>
<dbReference type="RefSeq" id="WP_369017385.1">
    <property type="nucleotide sequence ID" value="NZ_CP121689.1"/>
</dbReference>
<dbReference type="SUPFAM" id="SSF53613">
    <property type="entry name" value="Ribokinase-like"/>
    <property type="match status" value="1"/>
</dbReference>
<dbReference type="PROSITE" id="PS01050">
    <property type="entry name" value="YJEF_C_2"/>
    <property type="match status" value="1"/>
</dbReference>
<dbReference type="NCBIfam" id="TIGR00197">
    <property type="entry name" value="yjeF_nterm"/>
    <property type="match status" value="1"/>
</dbReference>
<evidence type="ECO:0000256" key="14">
    <source>
        <dbReference type="ARBA" id="ARBA00025153"/>
    </source>
</evidence>
<keyword evidence="11 18" id="KW-0413">Isomerase</keyword>
<comment type="subunit">
    <text evidence="17">Homotetramer.</text>
</comment>
<feature type="binding site" evidence="17">
    <location>
        <position position="390"/>
    </location>
    <ligand>
        <name>(6S)-NADPHX</name>
        <dbReference type="ChEBI" id="CHEBI:64076"/>
    </ligand>
</feature>
<comment type="similarity">
    <text evidence="3 19">In the N-terminal section; belongs to the NnrE/AIBP family.</text>
</comment>
<comment type="similarity">
    <text evidence="4 19">In the C-terminal section; belongs to the NnrD/CARKD family.</text>
</comment>
<dbReference type="EC" id="5.1.99.6" evidence="19"/>
<dbReference type="PROSITE" id="PS51383">
    <property type="entry name" value="YJEF_C_3"/>
    <property type="match status" value="1"/>
</dbReference>
<evidence type="ECO:0000256" key="17">
    <source>
        <dbReference type="HAMAP-Rule" id="MF_01965"/>
    </source>
</evidence>
<feature type="binding site" evidence="17">
    <location>
        <position position="456"/>
    </location>
    <ligand>
        <name>AMP</name>
        <dbReference type="ChEBI" id="CHEBI:456215"/>
    </ligand>
</feature>
<dbReference type="HAMAP" id="MF_01966">
    <property type="entry name" value="NADHX_epimerase"/>
    <property type="match status" value="1"/>
</dbReference>
<evidence type="ECO:0000256" key="16">
    <source>
        <dbReference type="ARBA" id="ARBA00049209"/>
    </source>
</evidence>
<dbReference type="HAMAP" id="MF_01965">
    <property type="entry name" value="NADHX_dehydratase"/>
    <property type="match status" value="1"/>
</dbReference>
<evidence type="ECO:0000256" key="3">
    <source>
        <dbReference type="ARBA" id="ARBA00006001"/>
    </source>
</evidence>
<comment type="function">
    <text evidence="18">Catalyzes the epimerization of the S- and R-forms of NAD(P)HX, a damaged form of NAD(P)H that is a result of enzymatic or heat-dependent hydration. This is a prerequisite for the S-specific NAD(P)H-hydrate dehydratase to allow the repair of both epimers of NAD(P)HX.</text>
</comment>
<evidence type="ECO:0000256" key="18">
    <source>
        <dbReference type="HAMAP-Rule" id="MF_01966"/>
    </source>
</evidence>
<feature type="domain" description="YjeF C-terminal" evidence="20">
    <location>
        <begin position="229"/>
        <end position="514"/>
    </location>
</feature>
<gene>
    <name evidence="17" type="primary">nnrD</name>
    <name evidence="18" type="synonym">nnrE</name>
    <name evidence="22" type="ORF">QBE54_06450</name>
</gene>
<keyword evidence="12 17" id="KW-0456">Lyase</keyword>
<keyword evidence="23" id="KW-1185">Reference proteome</keyword>
<feature type="binding site" evidence="18">
    <location>
        <begin position="132"/>
        <end position="138"/>
    </location>
    <ligand>
        <name>(6S)-NADPHX</name>
        <dbReference type="ChEBI" id="CHEBI:64076"/>
    </ligand>
</feature>
<keyword evidence="8 17" id="KW-0521">NADP</keyword>
<dbReference type="PANTHER" id="PTHR12592">
    <property type="entry name" value="ATP-DEPENDENT (S)-NAD(P)H-HYDRATE DEHYDRATASE FAMILY MEMBER"/>
    <property type="match status" value="1"/>
</dbReference>
<evidence type="ECO:0000256" key="8">
    <source>
        <dbReference type="ARBA" id="ARBA00022857"/>
    </source>
</evidence>
<comment type="cofactor">
    <cofactor evidence="17">
        <name>Mg(2+)</name>
        <dbReference type="ChEBI" id="CHEBI:18420"/>
    </cofactor>
</comment>
<dbReference type="Pfam" id="PF01256">
    <property type="entry name" value="Carb_kinase"/>
    <property type="match status" value="1"/>
</dbReference>
<evidence type="ECO:0000256" key="10">
    <source>
        <dbReference type="ARBA" id="ARBA00023027"/>
    </source>
</evidence>
<evidence type="ECO:0000256" key="1">
    <source>
        <dbReference type="ARBA" id="ARBA00000013"/>
    </source>
</evidence>
<dbReference type="Gene3D" id="3.40.50.10260">
    <property type="entry name" value="YjeF N-terminal domain"/>
    <property type="match status" value="1"/>
</dbReference>